<feature type="chain" id="PRO_5047112632" evidence="2">
    <location>
        <begin position="38"/>
        <end position="325"/>
    </location>
</feature>
<dbReference type="Proteomes" id="UP000318081">
    <property type="component" value="Chromosome"/>
</dbReference>
<sequence length="325" mass="34637">MIIRKLCAIGISCHRSALFALLVIPLGVASPMRTAMAQEDAEPAAASSEPGAASSEPAAASKEIEVPEPIDSDKATVNYPRAVAIDAGKLLVVDRFLPGVWIQDGEGFKVFTPGTPLLRKPMNAPWCVTPHPDGGILIGDSATREIYHAKQPGAKLVALNNGYLGIPMAIVVGDGGKTIYVGDAERRAVFRLPIAGGKPELVARVNARGLSLDDEGNLWAVTPDAEAIQKIDVEKKTAETVVGDRPYAFPNGLVWTGDGGFVTDGYGKAIWRFGADGTTEKWFEGDPLGGPVGITADDQYLYVADPQKKQVYRFDRETKAVEPVL</sequence>
<evidence type="ECO:0000313" key="3">
    <source>
        <dbReference type="EMBL" id="QDV82456.1"/>
    </source>
</evidence>
<dbReference type="Gene3D" id="2.120.10.30">
    <property type="entry name" value="TolB, C-terminal domain"/>
    <property type="match status" value="2"/>
</dbReference>
<dbReference type="SUPFAM" id="SSF63825">
    <property type="entry name" value="YWTD domain"/>
    <property type="match status" value="1"/>
</dbReference>
<reference evidence="3 4" key="1">
    <citation type="submission" date="2019-02" db="EMBL/GenBank/DDBJ databases">
        <title>Deep-cultivation of Planctomycetes and their phenomic and genomic characterization uncovers novel biology.</title>
        <authorList>
            <person name="Wiegand S."/>
            <person name="Jogler M."/>
            <person name="Boedeker C."/>
            <person name="Pinto D."/>
            <person name="Vollmers J."/>
            <person name="Rivas-Marin E."/>
            <person name="Kohn T."/>
            <person name="Peeters S.H."/>
            <person name="Heuer A."/>
            <person name="Rast P."/>
            <person name="Oberbeckmann S."/>
            <person name="Bunk B."/>
            <person name="Jeske O."/>
            <person name="Meyerdierks A."/>
            <person name="Storesund J.E."/>
            <person name="Kallscheuer N."/>
            <person name="Luecker S."/>
            <person name="Lage O.M."/>
            <person name="Pohl T."/>
            <person name="Merkel B.J."/>
            <person name="Hornburger P."/>
            <person name="Mueller R.-W."/>
            <person name="Bruemmer F."/>
            <person name="Labrenz M."/>
            <person name="Spormann A.M."/>
            <person name="Op den Camp H."/>
            <person name="Overmann J."/>
            <person name="Amann R."/>
            <person name="Jetten M.S.M."/>
            <person name="Mascher T."/>
            <person name="Medema M.H."/>
            <person name="Devos D.P."/>
            <person name="Kaster A.-K."/>
            <person name="Ovreas L."/>
            <person name="Rohde M."/>
            <person name="Galperin M.Y."/>
            <person name="Jogler C."/>
        </authorList>
    </citation>
    <scope>NUCLEOTIDE SEQUENCE [LARGE SCALE GENOMIC DNA]</scope>
    <source>
        <strain evidence="3 4">TBK1r</strain>
    </source>
</reference>
<feature type="compositionally biased region" description="Low complexity" evidence="1">
    <location>
        <begin position="38"/>
        <end position="61"/>
    </location>
</feature>
<organism evidence="3 4">
    <name type="scientific">Stieleria magnilauensis</name>
    <dbReference type="NCBI Taxonomy" id="2527963"/>
    <lineage>
        <taxon>Bacteria</taxon>
        <taxon>Pseudomonadati</taxon>
        <taxon>Planctomycetota</taxon>
        <taxon>Planctomycetia</taxon>
        <taxon>Pirellulales</taxon>
        <taxon>Pirellulaceae</taxon>
        <taxon>Stieleria</taxon>
    </lineage>
</organism>
<dbReference type="InterPro" id="IPR051344">
    <property type="entry name" value="Vgb"/>
</dbReference>
<dbReference type="EMBL" id="CP036432">
    <property type="protein sequence ID" value="QDV82456.1"/>
    <property type="molecule type" value="Genomic_DNA"/>
</dbReference>
<accession>A0ABX5XPA3</accession>
<gene>
    <name evidence="3" type="primary">vgb</name>
    <name evidence="3" type="ORF">TBK1r_13860</name>
</gene>
<proteinExistence type="predicted"/>
<evidence type="ECO:0000256" key="2">
    <source>
        <dbReference type="SAM" id="SignalP"/>
    </source>
</evidence>
<feature type="signal peptide" evidence="2">
    <location>
        <begin position="1"/>
        <end position="37"/>
    </location>
</feature>
<protein>
    <submittedName>
        <fullName evidence="3">Virginiamycin B lyase</fullName>
    </submittedName>
</protein>
<dbReference type="InterPro" id="IPR011042">
    <property type="entry name" value="6-blade_b-propeller_TolB-like"/>
</dbReference>
<keyword evidence="3" id="KW-0456">Lyase</keyword>
<feature type="region of interest" description="Disordered" evidence="1">
    <location>
        <begin position="38"/>
        <end position="67"/>
    </location>
</feature>
<evidence type="ECO:0000256" key="1">
    <source>
        <dbReference type="SAM" id="MobiDB-lite"/>
    </source>
</evidence>
<evidence type="ECO:0000313" key="4">
    <source>
        <dbReference type="Proteomes" id="UP000318081"/>
    </source>
</evidence>
<keyword evidence="4" id="KW-1185">Reference proteome</keyword>
<dbReference type="PANTHER" id="PTHR40274">
    <property type="entry name" value="VIRGINIAMYCIN B LYASE"/>
    <property type="match status" value="1"/>
</dbReference>
<keyword evidence="2" id="KW-0732">Signal</keyword>
<dbReference type="PANTHER" id="PTHR40274:SF3">
    <property type="entry name" value="VIRGINIAMYCIN B LYASE"/>
    <property type="match status" value="1"/>
</dbReference>
<name>A0ABX5XPA3_9BACT</name>
<dbReference type="GO" id="GO:0016829">
    <property type="term" value="F:lyase activity"/>
    <property type="evidence" value="ECO:0007669"/>
    <property type="project" value="UniProtKB-KW"/>
</dbReference>